<evidence type="ECO:0000256" key="5">
    <source>
        <dbReference type="ARBA" id="ARBA00023136"/>
    </source>
</evidence>
<feature type="transmembrane region" description="Helical" evidence="6">
    <location>
        <begin position="605"/>
        <end position="623"/>
    </location>
</feature>
<evidence type="ECO:0000256" key="2">
    <source>
        <dbReference type="ARBA" id="ARBA00022692"/>
    </source>
</evidence>
<dbReference type="InterPro" id="IPR023494">
    <property type="entry name" value="Cyt_c_bgen_Ccs1/CcsB/ResB"/>
</dbReference>
<dbReference type="InterPro" id="IPR007816">
    <property type="entry name" value="ResB-like_domain"/>
</dbReference>
<dbReference type="Pfam" id="PF05140">
    <property type="entry name" value="ResB"/>
    <property type="match status" value="1"/>
</dbReference>
<protein>
    <submittedName>
        <fullName evidence="8">Cytochrome c biogenesis protein</fullName>
    </submittedName>
</protein>
<evidence type="ECO:0000256" key="6">
    <source>
        <dbReference type="SAM" id="Phobius"/>
    </source>
</evidence>
<dbReference type="OrthoDB" id="9770923at2"/>
<feature type="domain" description="ResB-like" evidence="7">
    <location>
        <begin position="27"/>
        <end position="659"/>
    </location>
</feature>
<keyword evidence="4 6" id="KW-1133">Transmembrane helix</keyword>
<evidence type="ECO:0000256" key="1">
    <source>
        <dbReference type="ARBA" id="ARBA00004141"/>
    </source>
</evidence>
<organism evidence="8 9">
    <name type="scientific">Ectothiorhodospira marina</name>
    <dbReference type="NCBI Taxonomy" id="1396821"/>
    <lineage>
        <taxon>Bacteria</taxon>
        <taxon>Pseudomonadati</taxon>
        <taxon>Pseudomonadota</taxon>
        <taxon>Gammaproteobacteria</taxon>
        <taxon>Chromatiales</taxon>
        <taxon>Ectothiorhodospiraceae</taxon>
        <taxon>Ectothiorhodospira</taxon>
    </lineage>
</organism>
<dbReference type="EMBL" id="FOAA01000004">
    <property type="protein sequence ID" value="SEK70837.1"/>
    <property type="molecule type" value="Genomic_DNA"/>
</dbReference>
<evidence type="ECO:0000313" key="9">
    <source>
        <dbReference type="Proteomes" id="UP000199256"/>
    </source>
</evidence>
<feature type="transmembrane region" description="Helical" evidence="6">
    <location>
        <begin position="20"/>
        <end position="47"/>
    </location>
</feature>
<feature type="transmembrane region" description="Helical" evidence="6">
    <location>
        <begin position="176"/>
        <end position="194"/>
    </location>
</feature>
<proteinExistence type="predicted"/>
<dbReference type="AlphaFoldDB" id="A0A1H7JAD2"/>
<feature type="transmembrane region" description="Helical" evidence="6">
    <location>
        <begin position="76"/>
        <end position="98"/>
    </location>
</feature>
<evidence type="ECO:0000313" key="8">
    <source>
        <dbReference type="EMBL" id="SEK70837.1"/>
    </source>
</evidence>
<reference evidence="9" key="1">
    <citation type="submission" date="2016-10" db="EMBL/GenBank/DDBJ databases">
        <authorList>
            <person name="Varghese N."/>
            <person name="Submissions S."/>
        </authorList>
    </citation>
    <scope>NUCLEOTIDE SEQUENCE [LARGE SCALE GENOMIC DNA]</scope>
    <source>
        <strain evidence="9">DSM 241</strain>
    </source>
</reference>
<dbReference type="GO" id="GO:0017004">
    <property type="term" value="P:cytochrome complex assembly"/>
    <property type="evidence" value="ECO:0007669"/>
    <property type="project" value="UniProtKB-KW"/>
</dbReference>
<keyword evidence="9" id="KW-1185">Reference proteome</keyword>
<comment type="subcellular location">
    <subcellularLocation>
        <location evidence="1">Membrane</location>
        <topology evidence="1">Multi-pass membrane protein</topology>
    </subcellularLocation>
</comment>
<dbReference type="Proteomes" id="UP000199256">
    <property type="component" value="Unassembled WGS sequence"/>
</dbReference>
<keyword evidence="3" id="KW-0201">Cytochrome c-type biogenesis</keyword>
<accession>A0A1H7JAD2</accession>
<evidence type="ECO:0000256" key="3">
    <source>
        <dbReference type="ARBA" id="ARBA00022748"/>
    </source>
</evidence>
<keyword evidence="2 6" id="KW-0812">Transmembrane</keyword>
<evidence type="ECO:0000256" key="4">
    <source>
        <dbReference type="ARBA" id="ARBA00022989"/>
    </source>
</evidence>
<dbReference type="STRING" id="1396821.SAMN05444515_104115"/>
<dbReference type="PANTHER" id="PTHR31566:SF0">
    <property type="entry name" value="CYTOCHROME C BIOGENESIS PROTEIN CCS1, CHLOROPLASTIC"/>
    <property type="match status" value="1"/>
</dbReference>
<keyword evidence="5 6" id="KW-0472">Membrane</keyword>
<gene>
    <name evidence="8" type="ORF">SAMN05444515_104115</name>
</gene>
<dbReference type="RefSeq" id="WP_090251888.1">
    <property type="nucleotide sequence ID" value="NZ_FOAA01000004.1"/>
</dbReference>
<evidence type="ECO:0000259" key="7">
    <source>
        <dbReference type="Pfam" id="PF05140"/>
    </source>
</evidence>
<dbReference type="PANTHER" id="PTHR31566">
    <property type="entry name" value="CYTOCHROME C BIOGENESIS PROTEIN CCS1, CHLOROPLASTIC"/>
    <property type="match status" value="1"/>
</dbReference>
<name>A0A1H7JAD2_9GAMM</name>
<sequence>MSRSPQDSASPRRPSRLAILVSFLGSMNLAITLLVVLAVASVVGTLLEQNQPFQNYLMNFGPFWHELFRTLNLYNVYAAGWFLFVLAFLVISTAVCIYRTTPTMLRDMRSFRLGVREKSLRGFAHNVQSEAHPEPPEQVLERAGKVLGSRGYRIRQVEQSDGTRLLSAMRGSGNRLGYFFAHGAIVIICVGGLIDGSVPLKLAEMTGRLELETREIPASQVPEQSRLGDSNLSFRGSVEIPEGHSADVAFITIRDGYVVQDLPFRIEVKDFRVQRHETGQERAYESDLVIHDDTLDEPLARTVRVNEPLVHRGHAIYQASFRDGGSFLDLDLHHLGRGAREPLPLDVRVYGNHVQELTDGNRYTFEFTGLQTHNMGTVVDTDGNPERRDMGPSLDYTIRDPSGAGTFYRAMKNPMERDGTNFMLTGVRHSMAEPFQYLYVPQDPDGRGVDRFMRMVSAIHDDQRVADVVGEVAASAARQFHGSQGDVPLEVVESIMIRLMDLFVQGGYDAIVADIEQRAPQHQWDALMDLFGRVVNMTLRELYIQVLEEEGIDSMSGENAAYLDDALVALDALPHFGSDFLITFNDFEQVQASGLMISKAPGQNVVYFGSLMLILGVFLMLYMSHRRCWLMVRPAGQGSQLVFAGTSNRNMLEFNEEFDTLSRYVLGQEIPSDATGSDPARSENSPR</sequence>
<dbReference type="GO" id="GO:0016020">
    <property type="term" value="C:membrane"/>
    <property type="evidence" value="ECO:0007669"/>
    <property type="project" value="UniProtKB-SubCell"/>
</dbReference>